<proteinExistence type="predicted"/>
<evidence type="ECO:0000313" key="1">
    <source>
        <dbReference type="EMBL" id="GAA1633803.1"/>
    </source>
</evidence>
<dbReference type="Proteomes" id="UP001501319">
    <property type="component" value="Unassembled WGS sequence"/>
</dbReference>
<organism evidence="1 2">
    <name type="scientific">Kribbella alba</name>
    <dbReference type="NCBI Taxonomy" id="190197"/>
    <lineage>
        <taxon>Bacteria</taxon>
        <taxon>Bacillati</taxon>
        <taxon>Actinomycetota</taxon>
        <taxon>Actinomycetes</taxon>
        <taxon>Propionibacteriales</taxon>
        <taxon>Kribbellaceae</taxon>
        <taxon>Kribbella</taxon>
    </lineage>
</organism>
<evidence type="ECO:0000313" key="2">
    <source>
        <dbReference type="Proteomes" id="UP001501319"/>
    </source>
</evidence>
<dbReference type="RefSeq" id="WP_344111057.1">
    <property type="nucleotide sequence ID" value="NZ_BAAANE010000004.1"/>
</dbReference>
<accession>A0ABP4R420</accession>
<dbReference type="InterPro" id="IPR011004">
    <property type="entry name" value="Trimer_LpxA-like_sf"/>
</dbReference>
<keyword evidence="2" id="KW-1185">Reference proteome</keyword>
<dbReference type="SUPFAM" id="SSF51161">
    <property type="entry name" value="Trimeric LpxA-like enzymes"/>
    <property type="match status" value="1"/>
</dbReference>
<reference evidence="2" key="1">
    <citation type="journal article" date="2019" name="Int. J. Syst. Evol. Microbiol.">
        <title>The Global Catalogue of Microorganisms (GCM) 10K type strain sequencing project: providing services to taxonomists for standard genome sequencing and annotation.</title>
        <authorList>
            <consortium name="The Broad Institute Genomics Platform"/>
            <consortium name="The Broad Institute Genome Sequencing Center for Infectious Disease"/>
            <person name="Wu L."/>
            <person name="Ma J."/>
        </authorList>
    </citation>
    <scope>NUCLEOTIDE SEQUENCE [LARGE SCALE GENOMIC DNA]</scope>
    <source>
        <strain evidence="2">JCM 14306</strain>
    </source>
</reference>
<comment type="caution">
    <text evidence="1">The sequence shown here is derived from an EMBL/GenBank/DDBJ whole genome shotgun (WGS) entry which is preliminary data.</text>
</comment>
<dbReference type="Gene3D" id="2.160.10.10">
    <property type="entry name" value="Hexapeptide repeat proteins"/>
    <property type="match status" value="1"/>
</dbReference>
<dbReference type="EMBL" id="BAAANE010000004">
    <property type="protein sequence ID" value="GAA1633803.1"/>
    <property type="molecule type" value="Genomic_DNA"/>
</dbReference>
<sequence length="205" mass="21027">MITDEQRSARGLRTVGEILELAAAGTVVLDPYSVLVGSRVRFGEGNVLYPGVVIECDQDSECILGSGNTLLPGTFITATGGAEVSIGSNNRIGEGGARITANQPGKNVTIGDNTRLSSGPLILGPAELGDGCAVLGQITAQQVELSGGADGSHPDPDHRGAVLKGFGTARKLTLKVGEVVNGSGDFADAPIERQRAYHPDAPKLP</sequence>
<protein>
    <submittedName>
        <fullName evidence="1">Uncharacterized protein</fullName>
    </submittedName>
</protein>
<name>A0ABP4R420_9ACTN</name>
<gene>
    <name evidence="1" type="ORF">GCM10009744_22980</name>
</gene>